<reference evidence="7" key="1">
    <citation type="journal article" date="2014" name="Int. J. Syst. Evol. Microbiol.">
        <title>Complete genome sequence of Corynebacterium casei LMG S-19264T (=DSM 44701T), isolated from a smear-ripened cheese.</title>
        <authorList>
            <consortium name="US DOE Joint Genome Institute (JGI-PGF)"/>
            <person name="Walter F."/>
            <person name="Albersmeier A."/>
            <person name="Kalinowski J."/>
            <person name="Ruckert C."/>
        </authorList>
    </citation>
    <scope>NUCLEOTIDE SEQUENCE</scope>
    <source>
        <strain evidence="7">CGMCC 1.16012</strain>
    </source>
</reference>
<comment type="caution">
    <text evidence="7">The sequence shown here is derived from an EMBL/GenBank/DDBJ whole genome shotgun (WGS) entry which is preliminary data.</text>
</comment>
<dbReference type="InterPro" id="IPR036962">
    <property type="entry name" value="Glyco_hydro_3_N_sf"/>
</dbReference>
<dbReference type="PROSITE" id="PS00775">
    <property type="entry name" value="GLYCOSYL_HYDROL_F3"/>
    <property type="match status" value="1"/>
</dbReference>
<comment type="similarity">
    <text evidence="2">Belongs to the glycosyl hydrolase 3 family.</text>
</comment>
<dbReference type="RefSeq" id="WP_095596518.1">
    <property type="nucleotide sequence ID" value="NZ_BMKN01000001.1"/>
</dbReference>
<dbReference type="PANTHER" id="PTHR30480:SF13">
    <property type="entry name" value="BETA-HEXOSAMINIDASE"/>
    <property type="match status" value="1"/>
</dbReference>
<sequence>MTSATILGLSGPVLTPQERAFFHEADPYGFILFARNVEDPAQLTALTADLRDLMGRDVPILIDQEGGRVQRLTPPHWTQFLPPMEQVQRAGEQFERAVWIRSRLIAAELYAVGVDVNCAPTCDVARSNTHPFLLNRCFGMDADTVARAARAVMDGQGAGGVLSVIKHIPGHGLALVDSHHELPTVDLPHADLSAIDFAPFKALCDAPFAMTGHIVFSAIDATAPATTSPEMIRLIRQEMGFTGCLMSDDVSMQALSGSIADRSAASRAAGCDVVLHCNGDMAEMEAVVSASGQFTAEEAARATAALDQRQEPEQLDIEALREELKALEGTTANV</sequence>
<reference evidence="7" key="2">
    <citation type="submission" date="2020-09" db="EMBL/GenBank/DDBJ databases">
        <authorList>
            <person name="Sun Q."/>
            <person name="Zhou Y."/>
        </authorList>
    </citation>
    <scope>NUCLEOTIDE SEQUENCE</scope>
    <source>
        <strain evidence="7">CGMCC 1.16012</strain>
    </source>
</reference>
<comment type="catalytic activity">
    <reaction evidence="1">
        <text>Hydrolysis of terminal non-reducing N-acetyl-D-hexosamine residues in N-acetyl-beta-D-hexosaminides.</text>
        <dbReference type="EC" id="3.2.1.52"/>
    </reaction>
</comment>
<dbReference type="OrthoDB" id="9786661at2"/>
<dbReference type="GO" id="GO:0004563">
    <property type="term" value="F:beta-N-acetylhexosaminidase activity"/>
    <property type="evidence" value="ECO:0007669"/>
    <property type="project" value="UniProtKB-EC"/>
</dbReference>
<gene>
    <name evidence="7" type="ORF">GCM10011517_05780</name>
</gene>
<organism evidence="7 8">
    <name type="scientific">Actibacterium pelagium</name>
    <dbReference type="NCBI Taxonomy" id="2029103"/>
    <lineage>
        <taxon>Bacteria</taxon>
        <taxon>Pseudomonadati</taxon>
        <taxon>Pseudomonadota</taxon>
        <taxon>Alphaproteobacteria</taxon>
        <taxon>Rhodobacterales</taxon>
        <taxon>Roseobacteraceae</taxon>
        <taxon>Actibacterium</taxon>
    </lineage>
</organism>
<dbReference type="AlphaFoldDB" id="A0A917AC99"/>
<evidence type="ECO:0000256" key="4">
    <source>
        <dbReference type="ARBA" id="ARBA00022801"/>
    </source>
</evidence>
<keyword evidence="5" id="KW-0326">Glycosidase</keyword>
<proteinExistence type="inferred from homology"/>
<dbReference type="EC" id="3.2.1.52" evidence="3"/>
<dbReference type="EMBL" id="BMKN01000001">
    <property type="protein sequence ID" value="GGE40975.1"/>
    <property type="molecule type" value="Genomic_DNA"/>
</dbReference>
<dbReference type="InterPro" id="IPR017853">
    <property type="entry name" value="GH"/>
</dbReference>
<evidence type="ECO:0000256" key="5">
    <source>
        <dbReference type="ARBA" id="ARBA00023295"/>
    </source>
</evidence>
<dbReference type="SUPFAM" id="SSF51445">
    <property type="entry name" value="(Trans)glycosidases"/>
    <property type="match status" value="1"/>
</dbReference>
<keyword evidence="4" id="KW-0378">Hydrolase</keyword>
<evidence type="ECO:0000313" key="8">
    <source>
        <dbReference type="Proteomes" id="UP000606730"/>
    </source>
</evidence>
<evidence type="ECO:0000256" key="2">
    <source>
        <dbReference type="ARBA" id="ARBA00005336"/>
    </source>
</evidence>
<dbReference type="NCBIfam" id="NF003740">
    <property type="entry name" value="PRK05337.1"/>
    <property type="match status" value="1"/>
</dbReference>
<dbReference type="InterPro" id="IPR050226">
    <property type="entry name" value="NagZ_Beta-hexosaminidase"/>
</dbReference>
<protein>
    <recommendedName>
        <fullName evidence="3">beta-N-acetylhexosaminidase</fullName>
        <ecNumber evidence="3">3.2.1.52</ecNumber>
    </recommendedName>
</protein>
<dbReference type="PANTHER" id="PTHR30480">
    <property type="entry name" value="BETA-HEXOSAMINIDASE-RELATED"/>
    <property type="match status" value="1"/>
</dbReference>
<dbReference type="Proteomes" id="UP000606730">
    <property type="component" value="Unassembled WGS sequence"/>
</dbReference>
<keyword evidence="8" id="KW-1185">Reference proteome</keyword>
<dbReference type="Pfam" id="PF00933">
    <property type="entry name" value="Glyco_hydro_3"/>
    <property type="match status" value="1"/>
</dbReference>
<accession>A0A917AC99</accession>
<evidence type="ECO:0000313" key="7">
    <source>
        <dbReference type="EMBL" id="GGE40975.1"/>
    </source>
</evidence>
<name>A0A917AC99_9RHOB</name>
<feature type="domain" description="Glycoside hydrolase family 3 N-terminal" evidence="6">
    <location>
        <begin position="29"/>
        <end position="290"/>
    </location>
</feature>
<dbReference type="Gene3D" id="3.20.20.300">
    <property type="entry name" value="Glycoside hydrolase, family 3, N-terminal domain"/>
    <property type="match status" value="1"/>
</dbReference>
<dbReference type="InterPro" id="IPR019800">
    <property type="entry name" value="Glyco_hydro_3_AS"/>
</dbReference>
<dbReference type="GO" id="GO:0009254">
    <property type="term" value="P:peptidoglycan turnover"/>
    <property type="evidence" value="ECO:0007669"/>
    <property type="project" value="TreeGrafter"/>
</dbReference>
<dbReference type="GO" id="GO:0005975">
    <property type="term" value="P:carbohydrate metabolic process"/>
    <property type="evidence" value="ECO:0007669"/>
    <property type="project" value="InterPro"/>
</dbReference>
<evidence type="ECO:0000259" key="6">
    <source>
        <dbReference type="Pfam" id="PF00933"/>
    </source>
</evidence>
<dbReference type="InterPro" id="IPR001764">
    <property type="entry name" value="Glyco_hydro_3_N"/>
</dbReference>
<evidence type="ECO:0000256" key="3">
    <source>
        <dbReference type="ARBA" id="ARBA00012663"/>
    </source>
</evidence>
<evidence type="ECO:0000256" key="1">
    <source>
        <dbReference type="ARBA" id="ARBA00001231"/>
    </source>
</evidence>